<evidence type="ECO:0000313" key="3">
    <source>
        <dbReference type="EMBL" id="PWK23800.1"/>
    </source>
</evidence>
<dbReference type="PROSITE" id="PS51257">
    <property type="entry name" value="PROKAR_LIPOPROTEIN"/>
    <property type="match status" value="1"/>
</dbReference>
<accession>A0A316ELG7</accession>
<dbReference type="EMBL" id="JACWLN010000004">
    <property type="protein sequence ID" value="MBD1260958.1"/>
    <property type="molecule type" value="Genomic_DNA"/>
</dbReference>
<evidence type="ECO:0008006" key="6">
    <source>
        <dbReference type="Google" id="ProtNLM"/>
    </source>
</evidence>
<reference evidence="2 5" key="2">
    <citation type="submission" date="2020-07" db="EMBL/GenBank/DDBJ databases">
        <title>The draft genome sequence of Maribacter polysiphoniae KCTC 22021.</title>
        <authorList>
            <person name="Mu L."/>
        </authorList>
    </citation>
    <scope>NUCLEOTIDE SEQUENCE [LARGE SCALE GENOMIC DNA]</scope>
    <source>
        <strain evidence="2 5">KCTC 22021</strain>
    </source>
</reference>
<dbReference type="RefSeq" id="WP_109650742.1">
    <property type="nucleotide sequence ID" value="NZ_JACWLN010000004.1"/>
</dbReference>
<feature type="coiled-coil region" evidence="1">
    <location>
        <begin position="181"/>
        <end position="208"/>
    </location>
</feature>
<evidence type="ECO:0000313" key="2">
    <source>
        <dbReference type="EMBL" id="MBD1260958.1"/>
    </source>
</evidence>
<gene>
    <name evidence="2" type="ORF">HZY62_10200</name>
    <name evidence="3" type="ORF">LX92_02367</name>
</gene>
<dbReference type="EMBL" id="QGGQ01000004">
    <property type="protein sequence ID" value="PWK23800.1"/>
    <property type="molecule type" value="Genomic_DNA"/>
</dbReference>
<reference evidence="3 4" key="1">
    <citation type="submission" date="2018-05" db="EMBL/GenBank/DDBJ databases">
        <title>Genomic Encyclopedia of Archaeal and Bacterial Type Strains, Phase II (KMG-II): from individual species to whole genera.</title>
        <authorList>
            <person name="Goeker M."/>
        </authorList>
    </citation>
    <scope>NUCLEOTIDE SEQUENCE [LARGE SCALE GENOMIC DNA]</scope>
    <source>
        <strain evidence="3 4">DSM 23514</strain>
    </source>
</reference>
<dbReference type="OrthoDB" id="1158356at2"/>
<organism evidence="3 4">
    <name type="scientific">Maribacter polysiphoniae</name>
    <dbReference type="NCBI Taxonomy" id="429344"/>
    <lineage>
        <taxon>Bacteria</taxon>
        <taxon>Pseudomonadati</taxon>
        <taxon>Bacteroidota</taxon>
        <taxon>Flavobacteriia</taxon>
        <taxon>Flavobacteriales</taxon>
        <taxon>Flavobacteriaceae</taxon>
        <taxon>Maribacter</taxon>
    </lineage>
</organism>
<name>A0A316ELG7_9FLAO</name>
<keyword evidence="1" id="KW-0175">Coiled coil</keyword>
<dbReference type="Proteomes" id="UP000651837">
    <property type="component" value="Unassembled WGS sequence"/>
</dbReference>
<comment type="caution">
    <text evidence="3">The sequence shown here is derived from an EMBL/GenBank/DDBJ whole genome shotgun (WGS) entry which is preliminary data.</text>
</comment>
<dbReference type="AlphaFoldDB" id="A0A316ELG7"/>
<protein>
    <recommendedName>
        <fullName evidence="6">Lipoprotein</fullName>
    </recommendedName>
</protein>
<evidence type="ECO:0000256" key="1">
    <source>
        <dbReference type="SAM" id="Coils"/>
    </source>
</evidence>
<evidence type="ECO:0000313" key="5">
    <source>
        <dbReference type="Proteomes" id="UP000651837"/>
    </source>
</evidence>
<evidence type="ECO:0000313" key="4">
    <source>
        <dbReference type="Proteomes" id="UP000245667"/>
    </source>
</evidence>
<keyword evidence="5" id="KW-1185">Reference proteome</keyword>
<proteinExistence type="predicted"/>
<dbReference type="Proteomes" id="UP000245667">
    <property type="component" value="Unassembled WGS sequence"/>
</dbReference>
<sequence length="221" mass="25172">MKATITVIILFFASFIIGCKGEHKDDTSGIVEESTLSRLQNRSDKYFTEALANLDKENIEVAAAQLEKGISELQKESKNVSGLYKINLEKAVDALNRMETDLKNGKKFSTNSLREVIANAEINIAHEYLSTDNMYLLTEPGEAVSHKTRRKFNHSLSKLKSEEGKLLPEVGKDGEDLLHEGEKLDAEYKAWEKRVKDYNNKVNKLLIKNYSDYNEGVYWVY</sequence>